<name>A0ABW6N5Z7_9ACTN</name>
<dbReference type="RefSeq" id="WP_361951512.1">
    <property type="nucleotide sequence ID" value="NZ_JBEXVS010000066.1"/>
</dbReference>
<sequence>MIDFNWTQAYDQAYTPVSPTGGGTMGDIYVAPAASAHASRCG</sequence>
<dbReference type="Proteomes" id="UP001601422">
    <property type="component" value="Unassembled WGS sequence"/>
</dbReference>
<protein>
    <submittedName>
        <fullName evidence="1">Uncharacterized protein</fullName>
    </submittedName>
</protein>
<dbReference type="EMBL" id="JBIAJP010000014">
    <property type="protein sequence ID" value="MFF0008599.1"/>
    <property type="molecule type" value="Genomic_DNA"/>
</dbReference>
<keyword evidence="2" id="KW-1185">Reference proteome</keyword>
<reference evidence="1 2" key="1">
    <citation type="submission" date="2024-10" db="EMBL/GenBank/DDBJ databases">
        <title>The Natural Products Discovery Center: Release of the First 8490 Sequenced Strains for Exploring Actinobacteria Biosynthetic Diversity.</title>
        <authorList>
            <person name="Kalkreuter E."/>
            <person name="Kautsar S.A."/>
            <person name="Yang D."/>
            <person name="Bader C.D."/>
            <person name="Teijaro C.N."/>
            <person name="Fluegel L."/>
            <person name="Davis C.M."/>
            <person name="Simpson J.R."/>
            <person name="Lauterbach L."/>
            <person name="Steele A.D."/>
            <person name="Gui C."/>
            <person name="Meng S."/>
            <person name="Li G."/>
            <person name="Viehrig K."/>
            <person name="Ye F."/>
            <person name="Su P."/>
            <person name="Kiefer A.F."/>
            <person name="Nichols A."/>
            <person name="Cepeda A.J."/>
            <person name="Yan W."/>
            <person name="Fan B."/>
            <person name="Jiang Y."/>
            <person name="Adhikari A."/>
            <person name="Zheng C.-J."/>
            <person name="Schuster L."/>
            <person name="Cowan T.M."/>
            <person name="Smanski M.J."/>
            <person name="Chevrette M.G."/>
            <person name="De Carvalho L.P.S."/>
            <person name="Shen B."/>
        </authorList>
    </citation>
    <scope>NUCLEOTIDE SEQUENCE [LARGE SCALE GENOMIC DNA]</scope>
    <source>
        <strain evidence="1 2">NPDC005497</strain>
    </source>
</reference>
<comment type="caution">
    <text evidence="1">The sequence shown here is derived from an EMBL/GenBank/DDBJ whole genome shotgun (WGS) entry which is preliminary data.</text>
</comment>
<evidence type="ECO:0000313" key="2">
    <source>
        <dbReference type="Proteomes" id="UP001601422"/>
    </source>
</evidence>
<accession>A0ABW6N5Z7</accession>
<evidence type="ECO:0000313" key="1">
    <source>
        <dbReference type="EMBL" id="MFF0008599.1"/>
    </source>
</evidence>
<organism evidence="1 2">
    <name type="scientific">Streptomyces tibetensis</name>
    <dbReference type="NCBI Taxonomy" id="2382123"/>
    <lineage>
        <taxon>Bacteria</taxon>
        <taxon>Bacillati</taxon>
        <taxon>Actinomycetota</taxon>
        <taxon>Actinomycetes</taxon>
        <taxon>Kitasatosporales</taxon>
        <taxon>Streptomycetaceae</taxon>
        <taxon>Streptomyces</taxon>
    </lineage>
</organism>
<proteinExistence type="predicted"/>
<gene>
    <name evidence="1" type="ORF">ACFYQT_34905</name>
</gene>